<dbReference type="NCBIfam" id="NF041638">
    <property type="entry name" value="QRL_CxxC_CxxC"/>
    <property type="match status" value="1"/>
</dbReference>
<feature type="compositionally biased region" description="Polar residues" evidence="1">
    <location>
        <begin position="120"/>
        <end position="130"/>
    </location>
</feature>
<feature type="region of interest" description="Disordered" evidence="1">
    <location>
        <begin position="88"/>
        <end position="130"/>
    </location>
</feature>
<accession>A0A4R1FB88</accession>
<evidence type="ECO:0000313" key="3">
    <source>
        <dbReference type="Proteomes" id="UP000294856"/>
    </source>
</evidence>
<dbReference type="OrthoDB" id="4553528at2"/>
<feature type="region of interest" description="Disordered" evidence="1">
    <location>
        <begin position="774"/>
        <end position="831"/>
    </location>
</feature>
<reference evidence="2 3" key="1">
    <citation type="submission" date="2019-03" db="EMBL/GenBank/DDBJ databases">
        <title>Genomic Encyclopedia of Type Strains, Phase IV (KMG-IV): sequencing the most valuable type-strain genomes for metagenomic binning, comparative biology and taxonomic classification.</title>
        <authorList>
            <person name="Goeker M."/>
        </authorList>
    </citation>
    <scope>NUCLEOTIDE SEQUENCE [LARGE SCALE GENOMIC DNA]</scope>
    <source>
        <strain evidence="2 3">DSM 44684</strain>
    </source>
</reference>
<gene>
    <name evidence="2" type="ORF">DFR71_6272</name>
</gene>
<dbReference type="AlphaFoldDB" id="A0A4R1FB88"/>
<evidence type="ECO:0000313" key="2">
    <source>
        <dbReference type="EMBL" id="TCJ89979.1"/>
    </source>
</evidence>
<dbReference type="InterPro" id="IPR048142">
    <property type="entry name" value="QRL_CxxC_CxxC"/>
</dbReference>
<feature type="compositionally biased region" description="Low complexity" evidence="1">
    <location>
        <begin position="779"/>
        <end position="796"/>
    </location>
</feature>
<dbReference type="RefSeq" id="WP_067458024.1">
    <property type="nucleotide sequence ID" value="NZ_SMFR01000008.1"/>
</dbReference>
<protein>
    <submittedName>
        <fullName evidence="2">Uncharacterized protein</fullName>
    </submittedName>
</protein>
<proteinExistence type="predicted"/>
<organism evidence="2 3">
    <name type="scientific">Nocardia alba</name>
    <dbReference type="NCBI Taxonomy" id="225051"/>
    <lineage>
        <taxon>Bacteria</taxon>
        <taxon>Bacillati</taxon>
        <taxon>Actinomycetota</taxon>
        <taxon>Actinomycetes</taxon>
        <taxon>Mycobacteriales</taxon>
        <taxon>Nocardiaceae</taxon>
        <taxon>Nocardia</taxon>
    </lineage>
</organism>
<comment type="caution">
    <text evidence="2">The sequence shown here is derived from an EMBL/GenBank/DDBJ whole genome shotgun (WGS) entry which is preliminary data.</text>
</comment>
<dbReference type="STRING" id="1210063.GCA_001612665_05700"/>
<dbReference type="Proteomes" id="UP000294856">
    <property type="component" value="Unassembled WGS sequence"/>
</dbReference>
<sequence length="831" mass="89978">MSALDEQPDTYPWRAAPSHLMTRRQLRAADLAPGGADPVALMVREPTGRKRRRMWAYLFDSRTAAPKRTATPAQLNAVEKAVRGRKLRAAQRRGLAEADLTQPGDPGPAWNTTHKEETPMSDTTSHLSPNDQKNAELAAIGADTAALAAHGLVDPATAALVTAAINGEDLAGRDFATEYEFGVDARTVHERAAALETELNTAHRGQDATEIATAREALLEHLHLYRSEVDNDRWSVYYSRLDHRDGPEPVGHGQRLARLHVLVAVNRARDERERRDARLATAAGRGASKEDLDLARVAARTGAEARMAQIPWSNPDACSMMLGEALTWREESPLAAERADQLIASYAASWGVIVDPVTGSVRIDPGHDAPARQEYAEAAAVWAREQAAVGALAAAPLSPAGKAAVEDALQRWSGEGVDPQEPWTHIDAQDERRARLAADLDAAKLSESDRAVVDFTVDYLRGDVRDLDLLDTPVLVDPGVEARGRIGALLAYYADQAVSAQTVAEELVVMSPADQETVRAIGRAIKAGEKPELDPWPGYVDREELLDEILTYAIDAEEQHMEADFLVEEDYEHDQIGVSDEIGERILRMALARENLRAIAVEGKGLAPIERAQLTAVLDDIDIGVISRKAHLPEMMWADERTKADLDRLRSGDQAAQVKSQFTESMTRQVEGSGAQPSEKAASAVRASVGALGDTLFNVAYGMTEGVAQAREEFIAQRTEFGHHLVRAGVGADSMGAIRADIDTTARQAGVLGQAAHQRSNQWQARTEQIVTQRNDSLAQQQAAASGRGSRGARASKSTGSDRGKPTSTHAPARNPAVAGRRQLHTPEVGR</sequence>
<name>A0A4R1FB88_9NOCA</name>
<evidence type="ECO:0000256" key="1">
    <source>
        <dbReference type="SAM" id="MobiDB-lite"/>
    </source>
</evidence>
<keyword evidence="3" id="KW-1185">Reference proteome</keyword>
<dbReference type="EMBL" id="SMFR01000008">
    <property type="protein sequence ID" value="TCJ89979.1"/>
    <property type="molecule type" value="Genomic_DNA"/>
</dbReference>